<dbReference type="Proteomes" id="UP000288002">
    <property type="component" value="Unassembled WGS sequence"/>
</dbReference>
<dbReference type="AlphaFoldDB" id="A0AA94JI51"/>
<accession>A0AA94JI51</accession>
<dbReference type="RefSeq" id="WP_127649978.1">
    <property type="nucleotide sequence ID" value="NZ_MKWS01000009.1"/>
</dbReference>
<comment type="caution">
    <text evidence="1">The sequence shown here is derived from an EMBL/GenBank/DDBJ whole genome shotgun (WGS) entry which is preliminary data.</text>
</comment>
<dbReference type="EMBL" id="MKWS01000009">
    <property type="protein sequence ID" value="RVD77040.1"/>
    <property type="molecule type" value="Genomic_DNA"/>
</dbReference>
<dbReference type="SUPFAM" id="SSF103370">
    <property type="entry name" value="NinB"/>
    <property type="match status" value="1"/>
</dbReference>
<evidence type="ECO:0000313" key="1">
    <source>
        <dbReference type="EMBL" id="RVD77040.1"/>
    </source>
</evidence>
<proteinExistence type="predicted"/>
<gene>
    <name evidence="1" type="ORF">A9HBioS_3063</name>
</gene>
<dbReference type="Gene3D" id="1.10.3790.10">
    <property type="entry name" value="NinB"/>
    <property type="match status" value="1"/>
</dbReference>
<organism evidence="1 2">
    <name type="scientific">Pseudomonas koreensis</name>
    <dbReference type="NCBI Taxonomy" id="198620"/>
    <lineage>
        <taxon>Bacteria</taxon>
        <taxon>Pseudomonadati</taxon>
        <taxon>Pseudomonadota</taxon>
        <taxon>Gammaproteobacteria</taxon>
        <taxon>Pseudomonadales</taxon>
        <taxon>Pseudomonadaceae</taxon>
        <taxon>Pseudomonas</taxon>
    </lineage>
</organism>
<protein>
    <submittedName>
        <fullName evidence="1">NinB protein</fullName>
    </submittedName>
</protein>
<evidence type="ECO:0000313" key="2">
    <source>
        <dbReference type="Proteomes" id="UP000288002"/>
    </source>
</evidence>
<name>A0AA94JI51_9PSED</name>
<sequence>MTDLMLRNESDRNRLMGYLAGLDLSKPRKLTIVEIRSKRSDAQNRLLWQWNGLIQSHLRESFGQLASSEEIHEIMVSKLWPAEVHRVELPDGSSYKVGRAKTRKFSIQQMTEYLELLDSYCAEYLQLLLPHPSDLMNVIYGERRPS</sequence>
<reference evidence="1 2" key="1">
    <citation type="submission" date="2016-10" db="EMBL/GenBank/DDBJ databases">
        <title>Search of new enzymes for the oxidation of sulfur compounds.</title>
        <authorList>
            <person name="Novo A."/>
            <person name="Moreira I.S."/>
            <person name="Castro P.M."/>
        </authorList>
    </citation>
    <scope>NUCLEOTIDE SEQUENCE [LARGE SCALE GENOMIC DNA]</scope>
    <source>
        <strain evidence="1 2">A9</strain>
    </source>
</reference>
<dbReference type="InterPro" id="IPR036619">
    <property type="entry name" value="NinB_sf"/>
</dbReference>
<dbReference type="Pfam" id="PF05772">
    <property type="entry name" value="NinB"/>
    <property type="match status" value="1"/>
</dbReference>
<dbReference type="InterPro" id="IPR008711">
    <property type="entry name" value="Recombinase_NinB"/>
</dbReference>